<evidence type="ECO:0000313" key="1">
    <source>
        <dbReference type="EMBL" id="OAB41130.1"/>
    </source>
</evidence>
<evidence type="ECO:0000313" key="2">
    <source>
        <dbReference type="Proteomes" id="UP000077355"/>
    </source>
</evidence>
<dbReference type="Proteomes" id="UP000077355">
    <property type="component" value="Unassembled WGS sequence"/>
</dbReference>
<reference evidence="1 2" key="1">
    <citation type="submission" date="2016-03" db="EMBL/GenBank/DDBJ databases">
        <title>Draft genome sequence of Paenibacillus antarcticus CECT 5836.</title>
        <authorList>
            <person name="Shin S.-K."/>
            <person name="Yi H."/>
        </authorList>
    </citation>
    <scope>NUCLEOTIDE SEQUENCE [LARGE SCALE GENOMIC DNA]</scope>
    <source>
        <strain evidence="1 2">CECT 5836</strain>
    </source>
</reference>
<dbReference type="Gene3D" id="2.60.120.260">
    <property type="entry name" value="Galactose-binding domain-like"/>
    <property type="match status" value="1"/>
</dbReference>
<sequence length="166" mass="18264">MLSRNNRMNRLIKRKALPKITQVQNPGFEDSSFSPWHDVGDVFLSTIQPNFGKQHARYEVPPGRSASLSQLVFLSKPGSTNSYKLIFSVNSQSNSGILQISLLGTLVSGITIPLKDIPKSKYKYYTLTFPSSALRGSSSFVLEFRVNGTGSRTAILNLDTAVVIPV</sequence>
<evidence type="ECO:0008006" key="3">
    <source>
        <dbReference type="Google" id="ProtNLM"/>
    </source>
</evidence>
<dbReference type="RefSeq" id="WP_068652724.1">
    <property type="nucleotide sequence ID" value="NZ_CP043611.1"/>
</dbReference>
<organism evidence="1 2">
    <name type="scientific">Paenibacillus antarcticus</name>
    <dbReference type="NCBI Taxonomy" id="253703"/>
    <lineage>
        <taxon>Bacteria</taxon>
        <taxon>Bacillati</taxon>
        <taxon>Bacillota</taxon>
        <taxon>Bacilli</taxon>
        <taxon>Bacillales</taxon>
        <taxon>Paenibacillaceae</taxon>
        <taxon>Paenibacillus</taxon>
    </lineage>
</organism>
<proteinExistence type="predicted"/>
<keyword evidence="2" id="KW-1185">Reference proteome</keyword>
<protein>
    <recommendedName>
        <fullName evidence="3">CBM-cenC domain-containing protein</fullName>
    </recommendedName>
</protein>
<dbReference type="EMBL" id="LVJI01000048">
    <property type="protein sequence ID" value="OAB41130.1"/>
    <property type="molecule type" value="Genomic_DNA"/>
</dbReference>
<comment type="caution">
    <text evidence="1">The sequence shown here is derived from an EMBL/GenBank/DDBJ whole genome shotgun (WGS) entry which is preliminary data.</text>
</comment>
<name>A0A162Q0U5_9BACL</name>
<gene>
    <name evidence="1" type="ORF">PBAT_21445</name>
</gene>
<accession>A0A162Q0U5</accession>
<dbReference type="AlphaFoldDB" id="A0A162Q0U5"/>